<feature type="domain" description="N-acetyltransferase" evidence="1">
    <location>
        <begin position="15"/>
        <end position="176"/>
    </location>
</feature>
<keyword evidence="2" id="KW-0808">Transferase</keyword>
<dbReference type="PANTHER" id="PTHR43441">
    <property type="entry name" value="RIBOSOMAL-PROTEIN-SERINE ACETYLTRANSFERASE"/>
    <property type="match status" value="1"/>
</dbReference>
<dbReference type="InterPro" id="IPR051908">
    <property type="entry name" value="Ribosomal_N-acetyltransferase"/>
</dbReference>
<dbReference type="Gene3D" id="3.40.630.30">
    <property type="match status" value="1"/>
</dbReference>
<dbReference type="SUPFAM" id="SSF55729">
    <property type="entry name" value="Acyl-CoA N-acyltransferases (Nat)"/>
    <property type="match status" value="1"/>
</dbReference>
<reference evidence="2 3" key="1">
    <citation type="journal article" date="2017" name="BMC Genomics">
        <title>Comparative genomic and phylogenomic analyses of the Bifidobacteriaceae family.</title>
        <authorList>
            <person name="Lugli G.A."/>
            <person name="Milani C."/>
            <person name="Turroni F."/>
            <person name="Duranti S."/>
            <person name="Mancabelli L."/>
            <person name="Mangifesta M."/>
            <person name="Ferrario C."/>
            <person name="Modesto M."/>
            <person name="Mattarelli P."/>
            <person name="Jiri K."/>
            <person name="van Sinderen D."/>
            <person name="Ventura M."/>
        </authorList>
    </citation>
    <scope>NUCLEOTIDE SEQUENCE [LARGE SCALE GENOMIC DNA]</scope>
    <source>
        <strain evidence="2 3">DSM 24744</strain>
    </source>
</reference>
<sequence length="198" mass="22413">MVPQRLKAPLGYPALSLRPLTYDDEMEWSDVRIANRDWLSPWDSGDPMHRNGINFRTWIDQQRFSEQSGSALVLAMEEQGGIVGQISLGGIGYGAVRSGIIGYWVAEQYAGRGFAPLSVALLTDWAFFADSGPHLHRVEIDILPENRRSLRVVQKLGFHDEGVRRGYMFVRGQWRDHRSFSLLSTDVSASLVERLPRL</sequence>
<proteinExistence type="predicted"/>
<dbReference type="GO" id="GO:1990189">
    <property type="term" value="F:protein N-terminal-serine acetyltransferase activity"/>
    <property type="evidence" value="ECO:0007669"/>
    <property type="project" value="TreeGrafter"/>
</dbReference>
<dbReference type="Pfam" id="PF13302">
    <property type="entry name" value="Acetyltransf_3"/>
    <property type="match status" value="1"/>
</dbReference>
<accession>A0A261F311</accession>
<dbReference type="InterPro" id="IPR000182">
    <property type="entry name" value="GNAT_dom"/>
</dbReference>
<gene>
    <name evidence="2" type="ORF">PSSU_0276</name>
</gene>
<name>A0A261F311_9BIFI</name>
<dbReference type="PANTHER" id="PTHR43441:SF10">
    <property type="entry name" value="ACETYLTRANSFERASE"/>
    <property type="match status" value="1"/>
</dbReference>
<dbReference type="GO" id="GO:0005737">
    <property type="term" value="C:cytoplasm"/>
    <property type="evidence" value="ECO:0007669"/>
    <property type="project" value="TreeGrafter"/>
</dbReference>
<evidence type="ECO:0000313" key="2">
    <source>
        <dbReference type="EMBL" id="OZG53510.1"/>
    </source>
</evidence>
<dbReference type="PROSITE" id="PS51186">
    <property type="entry name" value="GNAT"/>
    <property type="match status" value="1"/>
</dbReference>
<organism evidence="2 3">
    <name type="scientific">Pseudoscardovia suis</name>
    <dbReference type="NCBI Taxonomy" id="987063"/>
    <lineage>
        <taxon>Bacteria</taxon>
        <taxon>Bacillati</taxon>
        <taxon>Actinomycetota</taxon>
        <taxon>Actinomycetes</taxon>
        <taxon>Bifidobacteriales</taxon>
        <taxon>Bifidobacteriaceae</taxon>
        <taxon>Pseudoscardovia</taxon>
    </lineage>
</organism>
<dbReference type="Proteomes" id="UP000216454">
    <property type="component" value="Unassembled WGS sequence"/>
</dbReference>
<evidence type="ECO:0000313" key="3">
    <source>
        <dbReference type="Proteomes" id="UP000216454"/>
    </source>
</evidence>
<keyword evidence="3" id="KW-1185">Reference proteome</keyword>
<dbReference type="AlphaFoldDB" id="A0A261F311"/>
<dbReference type="EMBL" id="MWWQ01000004">
    <property type="protein sequence ID" value="OZG53510.1"/>
    <property type="molecule type" value="Genomic_DNA"/>
</dbReference>
<comment type="caution">
    <text evidence="2">The sequence shown here is derived from an EMBL/GenBank/DDBJ whole genome shotgun (WGS) entry which is preliminary data.</text>
</comment>
<protein>
    <submittedName>
        <fullName evidence="2">Ribosomal-protein-S5-alanine acetyltransferase</fullName>
    </submittedName>
</protein>
<evidence type="ECO:0000259" key="1">
    <source>
        <dbReference type="PROSITE" id="PS51186"/>
    </source>
</evidence>
<dbReference type="InterPro" id="IPR016181">
    <property type="entry name" value="Acyl_CoA_acyltransferase"/>
</dbReference>
<dbReference type="GO" id="GO:0008999">
    <property type="term" value="F:protein-N-terminal-alanine acetyltransferase activity"/>
    <property type="evidence" value="ECO:0007669"/>
    <property type="project" value="TreeGrafter"/>
</dbReference>